<dbReference type="InterPro" id="IPR030929">
    <property type="entry name" value="Aah/TibC-like"/>
</dbReference>
<evidence type="ECO:0000313" key="6">
    <source>
        <dbReference type="Proteomes" id="UP000003973"/>
    </source>
</evidence>
<keyword evidence="2" id="KW-0808">Transferase</keyword>
<dbReference type="SUPFAM" id="SSF53756">
    <property type="entry name" value="UDP-Glycosyltransferase/glycogen phosphorylase"/>
    <property type="match status" value="1"/>
</dbReference>
<dbReference type="GO" id="GO:0005829">
    <property type="term" value="C:cytosol"/>
    <property type="evidence" value="ECO:0007669"/>
    <property type="project" value="TreeGrafter"/>
</dbReference>
<protein>
    <recommendedName>
        <fullName evidence="4">Autotransproter heptosyltransferase TibC/BAHTCr-like N-terminal domain-containing protein</fullName>
    </recommendedName>
</protein>
<evidence type="ECO:0000256" key="1">
    <source>
        <dbReference type="ARBA" id="ARBA00022676"/>
    </source>
</evidence>
<dbReference type="GO" id="GO:0008713">
    <property type="term" value="F:ADP-heptose-lipopolysaccharide heptosyltransferase activity"/>
    <property type="evidence" value="ECO:0007669"/>
    <property type="project" value="TreeGrafter"/>
</dbReference>
<feature type="domain" description="Autotransproter heptosyltransferase TibC/BAHTCr-like N-terminal" evidence="4">
    <location>
        <begin position="80"/>
        <end position="142"/>
    </location>
</feature>
<evidence type="ECO:0000313" key="5">
    <source>
        <dbReference type="EMBL" id="EEO28955.2"/>
    </source>
</evidence>
<dbReference type="Proteomes" id="UP000003973">
    <property type="component" value="Unassembled WGS sequence"/>
</dbReference>
<feature type="compositionally biased region" description="Basic and acidic residues" evidence="3">
    <location>
        <begin position="31"/>
        <end position="63"/>
    </location>
</feature>
<evidence type="ECO:0000256" key="3">
    <source>
        <dbReference type="SAM" id="MobiDB-lite"/>
    </source>
</evidence>
<dbReference type="InterPro" id="IPR051199">
    <property type="entry name" value="LPS_LOS_Heptosyltrfase"/>
</dbReference>
<dbReference type="Gene3D" id="3.40.50.2000">
    <property type="entry name" value="Glycogen Phosphorylase B"/>
    <property type="match status" value="1"/>
</dbReference>
<dbReference type="InterPro" id="IPR049327">
    <property type="entry name" value="TibC/BAHTCr-like_N"/>
</dbReference>
<sequence>MRKKGMGEAENKNGEEANGKTAGVPPPENSAVHDKAAEDKPANGKAVEEKAAEEKAGNDKAAKQDSAYSVAPPALPSQKGPENIRYDFNDGARLFLPPGQWHAQIQDADSGNILFSCDSDGGWIVSTKKYFVRFSLYVWKRGEKDPCFSHTINLKDRPVLISFPVGTLGDLIGWIHYAERFREQHGCRLECTLGKEIKELFEKQYPAITFNTPENLKNKSPYATYRVGLYFGGDRNHQPYDFRQVGLHRTAGCILGVDPEEERPRLKLGSARSVMEPYVCIATQASSQAKYWNNGYGWKQVVAYLKEQGYRVLCIDRESTYGSGFTWNHIPYGAEDYTGNRPLQERVELLEHADFFIGLGSGLSWLAWASGIPVVLISGFSLPNCEFKTPYRVINTHGCFGCWDDVNENFDHKDYFWCPRHKGTDRQFECTRLITGQQVIGHIKRLMNDRGLSGKEVKKEANKEGQ</sequence>
<keyword evidence="6" id="KW-1185">Reference proteome</keyword>
<dbReference type="InterPro" id="IPR002201">
    <property type="entry name" value="Glyco_trans_9"/>
</dbReference>
<feature type="compositionally biased region" description="Basic and acidic residues" evidence="3">
    <location>
        <begin position="1"/>
        <end position="18"/>
    </location>
</feature>
<reference evidence="5" key="1">
    <citation type="submission" date="2011-10" db="EMBL/GenBank/DDBJ databases">
        <title>The Genome Sequence of Oxalobacter formigenes HOxBLS.</title>
        <authorList>
            <consortium name="The Broad Institute Genome Sequencing Platform"/>
            <person name="Earl A."/>
            <person name="Ward D."/>
            <person name="Feldgarden M."/>
            <person name="Gevers D."/>
            <person name="Allison M.J."/>
            <person name="Humphrey S."/>
            <person name="Young S.K."/>
            <person name="Zeng Q."/>
            <person name="Gargeya S."/>
            <person name="Fitzgerald M."/>
            <person name="Haas B."/>
            <person name="Abouelleil A."/>
            <person name="Alvarado L."/>
            <person name="Arachchi H.M."/>
            <person name="Berlin A."/>
            <person name="Brown A."/>
            <person name="Chapman S.B."/>
            <person name="Chen Z."/>
            <person name="Dunbar C."/>
            <person name="Freedman E."/>
            <person name="Gearin G."/>
            <person name="Goldberg J."/>
            <person name="Griggs A."/>
            <person name="Gujja S."/>
            <person name="Heiman D."/>
            <person name="Howarth C."/>
            <person name="Larson L."/>
            <person name="Lui A."/>
            <person name="MacDonald P.J.P."/>
            <person name="Montmayeur A."/>
            <person name="Murphy C."/>
            <person name="Neiman D."/>
            <person name="Pearson M."/>
            <person name="Priest M."/>
            <person name="Roberts A."/>
            <person name="Saif S."/>
            <person name="Shea T."/>
            <person name="Shenoy N."/>
            <person name="Sisk P."/>
            <person name="Stolte C."/>
            <person name="Sykes S."/>
            <person name="Wortman J."/>
            <person name="Nusbaum C."/>
            <person name="Birren B."/>
        </authorList>
    </citation>
    <scope>NUCLEOTIDE SEQUENCE [LARGE SCALE GENOMIC DNA]</scope>
    <source>
        <strain evidence="5">HOxBLS</strain>
    </source>
</reference>
<evidence type="ECO:0000256" key="2">
    <source>
        <dbReference type="ARBA" id="ARBA00022679"/>
    </source>
</evidence>
<dbReference type="HOGENOM" id="CLU_044689_0_0_4"/>
<gene>
    <name evidence="5" type="ORF">OFAG_02108</name>
</gene>
<comment type="caution">
    <text evidence="5">The sequence shown here is derived from an EMBL/GenBank/DDBJ whole genome shotgun (WGS) entry which is preliminary data.</text>
</comment>
<dbReference type="NCBIfam" id="TIGR04414">
    <property type="entry name" value="hepto_Aah_TibC"/>
    <property type="match status" value="1"/>
</dbReference>
<name>C3X761_9BURK</name>
<dbReference type="GO" id="GO:0009244">
    <property type="term" value="P:lipopolysaccharide core region biosynthetic process"/>
    <property type="evidence" value="ECO:0007669"/>
    <property type="project" value="TreeGrafter"/>
</dbReference>
<keyword evidence="1" id="KW-0328">Glycosyltransferase</keyword>
<proteinExistence type="predicted"/>
<accession>C3X761</accession>
<organism evidence="5 6">
    <name type="scientific">Oxalobacter paraformigenes</name>
    <dbReference type="NCBI Taxonomy" id="556268"/>
    <lineage>
        <taxon>Bacteria</taxon>
        <taxon>Pseudomonadati</taxon>
        <taxon>Pseudomonadota</taxon>
        <taxon>Betaproteobacteria</taxon>
        <taxon>Burkholderiales</taxon>
        <taxon>Oxalobacteraceae</taxon>
        <taxon>Oxalobacter</taxon>
    </lineage>
</organism>
<dbReference type="EMBL" id="ACDP02000002">
    <property type="protein sequence ID" value="EEO28955.2"/>
    <property type="molecule type" value="Genomic_DNA"/>
</dbReference>
<evidence type="ECO:0000259" key="4">
    <source>
        <dbReference type="Pfam" id="PF21129"/>
    </source>
</evidence>
<dbReference type="PANTHER" id="PTHR30160">
    <property type="entry name" value="TETRAACYLDISACCHARIDE 4'-KINASE-RELATED"/>
    <property type="match status" value="1"/>
</dbReference>
<dbReference type="eggNOG" id="COG0859">
    <property type="taxonomic scope" value="Bacteria"/>
</dbReference>
<dbReference type="AlphaFoldDB" id="C3X761"/>
<dbReference type="Pfam" id="PF01075">
    <property type="entry name" value="Glyco_transf_9"/>
    <property type="match status" value="1"/>
</dbReference>
<dbReference type="CDD" id="cd03789">
    <property type="entry name" value="GT9_LPS_heptosyltransferase"/>
    <property type="match status" value="1"/>
</dbReference>
<dbReference type="Pfam" id="PF21129">
    <property type="entry name" value="TibC_1st"/>
    <property type="match status" value="1"/>
</dbReference>
<feature type="region of interest" description="Disordered" evidence="3">
    <location>
        <begin position="1"/>
        <end position="82"/>
    </location>
</feature>